<reference evidence="12" key="1">
    <citation type="journal article" date="2021" name="Proc. Natl. Acad. Sci. U.S.A.">
        <title>Three genomes in the algal genus Volvox reveal the fate of a haploid sex-determining region after a transition to homothallism.</title>
        <authorList>
            <person name="Yamamoto K."/>
            <person name="Hamaji T."/>
            <person name="Kawai-Toyooka H."/>
            <person name="Matsuzaki R."/>
            <person name="Takahashi F."/>
            <person name="Nishimura Y."/>
            <person name="Kawachi M."/>
            <person name="Noguchi H."/>
            <person name="Minakuchi Y."/>
            <person name="Umen J.G."/>
            <person name="Toyoda A."/>
            <person name="Nozaki H."/>
        </authorList>
    </citation>
    <scope>NUCLEOTIDE SEQUENCE</scope>
    <source>
        <strain evidence="12">NIES-3785</strain>
    </source>
</reference>
<dbReference type="InterPro" id="IPR017871">
    <property type="entry name" value="ABC_transporter-like_CS"/>
</dbReference>
<feature type="compositionally biased region" description="Polar residues" evidence="8">
    <location>
        <begin position="716"/>
        <end position="725"/>
    </location>
</feature>
<feature type="domain" description="ABC transporter" evidence="11">
    <location>
        <begin position="552"/>
        <end position="912"/>
    </location>
</feature>
<dbReference type="PANTHER" id="PTHR48041:SF91">
    <property type="entry name" value="ABC TRANSPORTER G FAMILY MEMBER 28"/>
    <property type="match status" value="1"/>
</dbReference>
<dbReference type="PROSITE" id="PS50893">
    <property type="entry name" value="ABC_TRANSPORTER_2"/>
    <property type="match status" value="1"/>
</dbReference>
<evidence type="ECO:0000259" key="11">
    <source>
        <dbReference type="PROSITE" id="PS50893"/>
    </source>
</evidence>
<feature type="region of interest" description="Disordered" evidence="8">
    <location>
        <begin position="952"/>
        <end position="1005"/>
    </location>
</feature>
<dbReference type="Proteomes" id="UP000722791">
    <property type="component" value="Unassembled WGS sequence"/>
</dbReference>
<keyword evidence="4" id="KW-0547">Nucleotide-binding</keyword>
<feature type="region of interest" description="Disordered" evidence="8">
    <location>
        <begin position="1328"/>
        <end position="1349"/>
    </location>
</feature>
<feature type="region of interest" description="Disordered" evidence="8">
    <location>
        <begin position="1379"/>
        <end position="1416"/>
    </location>
</feature>
<accession>A0A8J4GK15</accession>
<evidence type="ECO:0000256" key="2">
    <source>
        <dbReference type="ARBA" id="ARBA00022448"/>
    </source>
</evidence>
<evidence type="ECO:0000256" key="1">
    <source>
        <dbReference type="ARBA" id="ARBA00004141"/>
    </source>
</evidence>
<dbReference type="Gene3D" id="3.40.50.300">
    <property type="entry name" value="P-loop containing nucleotide triphosphate hydrolases"/>
    <property type="match status" value="2"/>
</dbReference>
<feature type="transmembrane region" description="Helical" evidence="9">
    <location>
        <begin position="1618"/>
        <end position="1637"/>
    </location>
</feature>
<dbReference type="InterPro" id="IPR003593">
    <property type="entry name" value="AAA+_ATPase"/>
</dbReference>
<keyword evidence="3 9" id="KW-0812">Transmembrane</keyword>
<keyword evidence="5" id="KW-0067">ATP-binding</keyword>
<keyword evidence="7 9" id="KW-0472">Membrane</keyword>
<feature type="region of interest" description="Disordered" evidence="8">
    <location>
        <begin position="716"/>
        <end position="740"/>
    </location>
</feature>
<feature type="transmembrane region" description="Helical" evidence="9">
    <location>
        <begin position="1538"/>
        <end position="1561"/>
    </location>
</feature>
<sequence>MQKRKNTGCWTYEASLRGMWCVALFALSATSSAISTMVDGLPCVSHGGCLAGSSFCTLTSFPWLTSGRATCVSCWQCCLFPELYGTESCSSRCRCRRDQPCSLDFDCGQGEFCAVLLSRSDLPVCQPCHLCHNDAQAWRGSCAAACPSAALDDNGIAPQLQQGSTGVEVQYYYVFAAFDIAGHPLAQTGFIEASAQNGGLVQVSEAAVRTWLGDLPTYVQDALLKPATVSRIVPLGDIAARLASVAAQRDLLCPQLQSAAAATSTANSIIAATVPEGCPCNATANATTFRCPAGQRCSRRAWLSLPADIITLGATALLKARCVACEPGSYCPEGTYVEEQDGLDFMAGVYCPKGYYCTTPAQKHECPAGYFCPARSLTNITCDYQKLIALHLASPQDDVQYTQAIVQRMADARMPLRGGYCPAGSSTSDELCRAGFFCPDPSQQLICPSGHYCRAESIEPRDCPHLMLCPAGSSAPRVWPAAVITFCGLVLSVIMMGYCVSIMYDARVQSSLPSKRDQDNRAAAARDLRKFIAHFHNGQLSRTNRKMWRVERHVLDLCKLKWTGPGKAGKSSAAVLECVNGRFEDAQLSAILGPSGCGKSSLLTLLAGRDAHWPLNDGVILINGVKAVSPRDLKYVTGFVPQDDILYPELTVGEMINFSAALRLPNAPFRVASPIATTNTGRVDMDNSSWAANPGFGAPISLSDYSGSASGYSNTTAPLQANGSSNKGGTGGDAAVDGGGRGGNTSYVGATAGSTNKGQDGGSRSKCAKADFVTYRPAEARRILVRDVLQMLDLTMLRDQLVGSVSDKSLSGGQRKRVNIGVELVARPPVLLLDEPTSGLDAACSSDVLISLSDVAEDHGVNVIMAVHQPRRTIYALFNQLMLLDRHGRTVYHGDPTTALQYFRSLDYKHLPMDENVADILLDIVMGKYYSERYESDDLPVMMEPSTKVRANTPAVAADASESVDGPKAASEADPPSSSADASAPPGSSLPVAGTSAESARPTGSSGVLLSGFAAARGSNIRTPELSERLVKMLRVEFDKILHEQGAANRGHKLNRAQLRKVFRNFGQKGPETDDFVQGILEEAIRQRQHQEQQAQQVQYLPQQQELQQRQPDNDCAGRGLHPYDPKRMQTPFAQYQQQFQHQQHNIFPSRSDLPQAAELGRPSVQELAVSLKELLAVFQVVLDDKLKVEHLQHVKRDIQIRKSRLPSGWFRERADSSNLEGMPLSARMGGRASWLRHMMPSGPTKDRRNPTDAAVAGRTLSLPSIAEHSAMSHVTPGAAISGAPLIVTWLRTKRSVAGGGGGGGGGRRMLNKSASTATAGGVRKLPILLGCDQPPPPQQQQQQSAVAVQGRRPLLQLDGRPPHQNISLRVETTTTTNITAAPPTYPGCAGSNHDHRSSPAAGNGHNGSGSVEQGNVRSDYHRTKSAGGGPQVLGMTNCQSVSTTAKVAAEAGDASAASTAAAGSVSPSSSTTWFRRMTTAKLHASWLSQFITFTRRAELQSARMFWSSSMLEAGLLMAAAAAVGSNQGPDDWGPTDVPGRIIMAMMCLAVLAVVQHLSSFSSNSLVLQRERGMGLDVSAYFVARCVADLPWILIAPVYFSLPYYILTVPRAPYLPSYYVVSLGVWWWASGLSYWVTVLPLIPAAAAPTAAVLLTLISGALLNGWSSPTLVDARGTFTEVVLGLSYNRWAVETLTISELEKYMDSHGNIIAAMYSKKGICRLDVALSDINAGSFGTASSDAKLTVMWDAIFKWVTTPSSSAGSGGTDISTTSTSANSASFIDGLCSEARRDGLIILFCLGLGLRILAGLTLKFDAQLVAIILTIREWLVQARDAVAAFCCCCCRRWCCPRVGWRRWRWQCCFGMDSGITVTGDDEDNVDHAENMDDRVVAAAIAAASGAEVVKVQGDCYSGGAGASAEGAVGGCGGTADPCRGTGSGLFAADCQSDEAVVEVQAAAISAAADLVCCIRDGSSVVHDRPLCDLLPSCAPATLPATASGPPLLHEQQQQQQQ</sequence>
<comment type="subcellular location">
    <subcellularLocation>
        <location evidence="1">Membrane</location>
        <topology evidence="1">Multi-pass membrane protein</topology>
    </subcellularLocation>
</comment>
<proteinExistence type="predicted"/>
<organism evidence="12 13">
    <name type="scientific">Volvox reticuliferus</name>
    <dbReference type="NCBI Taxonomy" id="1737510"/>
    <lineage>
        <taxon>Eukaryota</taxon>
        <taxon>Viridiplantae</taxon>
        <taxon>Chlorophyta</taxon>
        <taxon>core chlorophytes</taxon>
        <taxon>Chlorophyceae</taxon>
        <taxon>CS clade</taxon>
        <taxon>Chlamydomonadales</taxon>
        <taxon>Volvocaceae</taxon>
        <taxon>Volvox</taxon>
    </lineage>
</organism>
<feature type="transmembrane region" description="Helical" evidence="9">
    <location>
        <begin position="1582"/>
        <end position="1606"/>
    </location>
</feature>
<feature type="chain" id="PRO_5035278591" description="ABC transporter domain-containing protein" evidence="10">
    <location>
        <begin position="34"/>
        <end position="2010"/>
    </location>
</feature>
<dbReference type="GO" id="GO:0016887">
    <property type="term" value="F:ATP hydrolysis activity"/>
    <property type="evidence" value="ECO:0007669"/>
    <property type="project" value="InterPro"/>
</dbReference>
<evidence type="ECO:0000313" key="12">
    <source>
        <dbReference type="EMBL" id="GIM08654.1"/>
    </source>
</evidence>
<evidence type="ECO:0000256" key="5">
    <source>
        <dbReference type="ARBA" id="ARBA00022840"/>
    </source>
</evidence>
<evidence type="ECO:0000256" key="4">
    <source>
        <dbReference type="ARBA" id="ARBA00022741"/>
    </source>
</evidence>
<evidence type="ECO:0000256" key="9">
    <source>
        <dbReference type="SAM" id="Phobius"/>
    </source>
</evidence>
<feature type="compositionally biased region" description="Low complexity" evidence="8">
    <location>
        <begin position="967"/>
        <end position="991"/>
    </location>
</feature>
<evidence type="ECO:0000256" key="8">
    <source>
        <dbReference type="SAM" id="MobiDB-lite"/>
    </source>
</evidence>
<dbReference type="PROSITE" id="PS00211">
    <property type="entry name" value="ABC_TRANSPORTER_1"/>
    <property type="match status" value="1"/>
</dbReference>
<keyword evidence="10" id="KW-0732">Signal</keyword>
<feature type="signal peptide" evidence="10">
    <location>
        <begin position="1"/>
        <end position="33"/>
    </location>
</feature>
<dbReference type="GO" id="GO:0140359">
    <property type="term" value="F:ABC-type transporter activity"/>
    <property type="evidence" value="ECO:0007669"/>
    <property type="project" value="InterPro"/>
</dbReference>
<feature type="region of interest" description="Disordered" evidence="8">
    <location>
        <begin position="1299"/>
        <end position="1318"/>
    </location>
</feature>
<comment type="caution">
    <text evidence="12">The sequence shown here is derived from an EMBL/GenBank/DDBJ whole genome shotgun (WGS) entry which is preliminary data.</text>
</comment>
<dbReference type="Pfam" id="PF19055">
    <property type="entry name" value="ABC2_membrane_7"/>
    <property type="match status" value="2"/>
</dbReference>
<dbReference type="PANTHER" id="PTHR48041">
    <property type="entry name" value="ABC TRANSPORTER G FAMILY MEMBER 28"/>
    <property type="match status" value="1"/>
</dbReference>
<gene>
    <name evidence="12" type="ORF">Vretimale_12587</name>
</gene>
<dbReference type="InterPro" id="IPR003439">
    <property type="entry name" value="ABC_transporter-like_ATP-bd"/>
</dbReference>
<feature type="transmembrane region" description="Helical" evidence="9">
    <location>
        <begin position="1505"/>
        <end position="1526"/>
    </location>
</feature>
<dbReference type="GO" id="GO:0005524">
    <property type="term" value="F:ATP binding"/>
    <property type="evidence" value="ECO:0007669"/>
    <property type="project" value="UniProtKB-KW"/>
</dbReference>
<protein>
    <recommendedName>
        <fullName evidence="11">ABC transporter domain-containing protein</fullName>
    </recommendedName>
</protein>
<dbReference type="SMART" id="SM00382">
    <property type="entry name" value="AAA"/>
    <property type="match status" value="1"/>
</dbReference>
<evidence type="ECO:0000256" key="7">
    <source>
        <dbReference type="ARBA" id="ARBA00023136"/>
    </source>
</evidence>
<feature type="compositionally biased region" description="Gly residues" evidence="8">
    <location>
        <begin position="726"/>
        <end position="740"/>
    </location>
</feature>
<name>A0A8J4GK15_9CHLO</name>
<evidence type="ECO:0000256" key="10">
    <source>
        <dbReference type="SAM" id="SignalP"/>
    </source>
</evidence>
<dbReference type="InterPro" id="IPR043926">
    <property type="entry name" value="ABCG_dom"/>
</dbReference>
<evidence type="ECO:0000313" key="13">
    <source>
        <dbReference type="Proteomes" id="UP000722791"/>
    </source>
</evidence>
<feature type="compositionally biased region" description="Polar residues" evidence="8">
    <location>
        <begin position="996"/>
        <end position="1005"/>
    </location>
</feature>
<feature type="compositionally biased region" description="Gly residues" evidence="8">
    <location>
        <begin position="1299"/>
        <end position="1308"/>
    </location>
</feature>
<dbReference type="InterPro" id="IPR050352">
    <property type="entry name" value="ABCG_transporters"/>
</dbReference>
<dbReference type="InterPro" id="IPR027417">
    <property type="entry name" value="P-loop_NTPase"/>
</dbReference>
<evidence type="ECO:0000256" key="6">
    <source>
        <dbReference type="ARBA" id="ARBA00022989"/>
    </source>
</evidence>
<dbReference type="GO" id="GO:0016020">
    <property type="term" value="C:membrane"/>
    <property type="evidence" value="ECO:0007669"/>
    <property type="project" value="UniProtKB-SubCell"/>
</dbReference>
<dbReference type="Pfam" id="PF00005">
    <property type="entry name" value="ABC_tran"/>
    <property type="match status" value="1"/>
</dbReference>
<feature type="transmembrane region" description="Helical" evidence="9">
    <location>
        <begin position="1644"/>
        <end position="1665"/>
    </location>
</feature>
<keyword evidence="6 9" id="KW-1133">Transmembrane helix</keyword>
<dbReference type="SUPFAM" id="SSF52540">
    <property type="entry name" value="P-loop containing nucleoside triphosphate hydrolases"/>
    <property type="match status" value="1"/>
</dbReference>
<keyword evidence="2" id="KW-0813">Transport</keyword>
<evidence type="ECO:0000256" key="3">
    <source>
        <dbReference type="ARBA" id="ARBA00022692"/>
    </source>
</evidence>
<dbReference type="EMBL" id="BNCQ01000028">
    <property type="protein sequence ID" value="GIM08654.1"/>
    <property type="molecule type" value="Genomic_DNA"/>
</dbReference>